<reference evidence="4" key="1">
    <citation type="submission" date="2017-02" db="UniProtKB">
        <authorList>
            <consortium name="WormBaseParasite"/>
        </authorList>
    </citation>
    <scope>IDENTIFICATION</scope>
</reference>
<feature type="transmembrane region" description="Helical" evidence="1">
    <location>
        <begin position="282"/>
        <end position="302"/>
    </location>
</feature>
<keyword evidence="3" id="KW-1185">Reference proteome</keyword>
<feature type="domain" description="Kringle-like" evidence="2">
    <location>
        <begin position="52"/>
        <end position="219"/>
    </location>
</feature>
<feature type="transmembrane region" description="Helical" evidence="1">
    <location>
        <begin position="12"/>
        <end position="30"/>
    </location>
</feature>
<dbReference type="Proteomes" id="UP000038045">
    <property type="component" value="Unplaced"/>
</dbReference>
<evidence type="ECO:0000256" key="1">
    <source>
        <dbReference type="SAM" id="Phobius"/>
    </source>
</evidence>
<evidence type="ECO:0000313" key="3">
    <source>
        <dbReference type="Proteomes" id="UP000038045"/>
    </source>
</evidence>
<dbReference type="AlphaFoldDB" id="A0A0N4ZUW2"/>
<dbReference type="WBParaSite" id="PTRK_0001237500.1">
    <property type="protein sequence ID" value="PTRK_0001237500.1"/>
    <property type="gene ID" value="PTRK_0001237500"/>
</dbReference>
<sequence length="373" mass="44947">MYRINLVVISKYYLLIVGIFFKVHCAYYEYTDSSGNRIKNLYFDPSNYLEGDCIKKEAQPYYYYFGRRNRNYQHSFIRNKCTSWENVRTVFTNKIKFYKKSKKQSDREKVKDLNLDEVEWGSSGYWKHNECRSVRLPRNHPYSHVKGVWNENITHQYERINANEKFRAGWNFGPWCFVLIGSPSLRGHLTQDKQHHSRYLNTSLNTDYYPMACLPICMGKGEKRPTMFGIKKQKTNMIFNRKDINNINRHFYKSFHFGMMQYYRRTSDLIHSSDDFITFYKISMWAGFLIILITIAIVFACYKLDKYDEQLERGDDIMNEVKDDLDQFFEFQRDEVIEEEKENLRNTLLKCQGIQIKRLVELEEKQKNKVNKK</sequence>
<proteinExistence type="predicted"/>
<keyword evidence="1" id="KW-0812">Transmembrane</keyword>
<dbReference type="Pfam" id="PF25866">
    <property type="entry name" value="Kringle_2"/>
    <property type="match status" value="1"/>
</dbReference>
<protein>
    <submittedName>
        <fullName evidence="4">Kringle domain-containing protein</fullName>
    </submittedName>
</protein>
<keyword evidence="1" id="KW-1133">Transmembrane helix</keyword>
<dbReference type="InterPro" id="IPR058845">
    <property type="entry name" value="Kringle_2"/>
</dbReference>
<evidence type="ECO:0000313" key="4">
    <source>
        <dbReference type="WBParaSite" id="PTRK_0001237500.1"/>
    </source>
</evidence>
<keyword evidence="1" id="KW-0472">Membrane</keyword>
<accession>A0A0N4ZUW2</accession>
<evidence type="ECO:0000259" key="2">
    <source>
        <dbReference type="Pfam" id="PF25866"/>
    </source>
</evidence>
<name>A0A0N4ZUW2_PARTI</name>
<organism evidence="3 4">
    <name type="scientific">Parastrongyloides trichosuri</name>
    <name type="common">Possum-specific nematode worm</name>
    <dbReference type="NCBI Taxonomy" id="131310"/>
    <lineage>
        <taxon>Eukaryota</taxon>
        <taxon>Metazoa</taxon>
        <taxon>Ecdysozoa</taxon>
        <taxon>Nematoda</taxon>
        <taxon>Chromadorea</taxon>
        <taxon>Rhabditida</taxon>
        <taxon>Tylenchina</taxon>
        <taxon>Panagrolaimomorpha</taxon>
        <taxon>Strongyloidoidea</taxon>
        <taxon>Strongyloididae</taxon>
        <taxon>Parastrongyloides</taxon>
    </lineage>
</organism>